<dbReference type="InterPro" id="IPR006558">
    <property type="entry name" value="LamG-like"/>
</dbReference>
<feature type="region of interest" description="Disordered" evidence="3">
    <location>
        <begin position="867"/>
        <end position="933"/>
    </location>
</feature>
<dbReference type="Pfam" id="PF07995">
    <property type="entry name" value="GSDH"/>
    <property type="match status" value="2"/>
</dbReference>
<keyword evidence="2" id="KW-1015">Disulfide bond</keyword>
<dbReference type="SUPFAM" id="SSF49899">
    <property type="entry name" value="Concanavalin A-like lectins/glucanases"/>
    <property type="match status" value="1"/>
</dbReference>
<dbReference type="Gene3D" id="2.60.40.10">
    <property type="entry name" value="Immunoglobulins"/>
    <property type="match status" value="1"/>
</dbReference>
<dbReference type="InterPro" id="IPR013320">
    <property type="entry name" value="ConA-like_dom_sf"/>
</dbReference>
<dbReference type="Pfam" id="PF13385">
    <property type="entry name" value="Laminin_G_3"/>
    <property type="match status" value="1"/>
</dbReference>
<dbReference type="SMART" id="SM00089">
    <property type="entry name" value="PKD"/>
    <property type="match status" value="1"/>
</dbReference>
<dbReference type="Gene3D" id="2.120.10.30">
    <property type="entry name" value="TolB, C-terminal domain"/>
    <property type="match status" value="1"/>
</dbReference>
<dbReference type="PANTHER" id="PTHR19328:SF13">
    <property type="entry name" value="HIPL1 PROTEIN"/>
    <property type="match status" value="1"/>
</dbReference>
<evidence type="ECO:0000256" key="1">
    <source>
        <dbReference type="ARBA" id="ARBA00022729"/>
    </source>
</evidence>
<dbReference type="SUPFAM" id="SSF50952">
    <property type="entry name" value="Soluble quinoprotein glucose dehydrogenase"/>
    <property type="match status" value="1"/>
</dbReference>
<dbReference type="PROSITE" id="PS50093">
    <property type="entry name" value="PKD"/>
    <property type="match status" value="1"/>
</dbReference>
<dbReference type="RefSeq" id="WP_270006392.1">
    <property type="nucleotide sequence ID" value="NZ_JAPCID010000016.1"/>
</dbReference>
<feature type="chain" id="PRO_5046311699" evidence="4">
    <location>
        <begin position="24"/>
        <end position="1119"/>
    </location>
</feature>
<evidence type="ECO:0000256" key="3">
    <source>
        <dbReference type="SAM" id="MobiDB-lite"/>
    </source>
</evidence>
<proteinExistence type="predicted"/>
<dbReference type="InterPro" id="IPR011041">
    <property type="entry name" value="Quinoprot_gluc/sorb_DH_b-prop"/>
</dbReference>
<dbReference type="InterPro" id="IPR022409">
    <property type="entry name" value="PKD/Chitinase_dom"/>
</dbReference>
<dbReference type="SUPFAM" id="SSF49299">
    <property type="entry name" value="PKD domain"/>
    <property type="match status" value="1"/>
</dbReference>
<name>A0ABT4RIY9_9ACTN</name>
<comment type="caution">
    <text evidence="6">The sequence shown here is derived from an EMBL/GenBank/DDBJ whole genome shotgun (WGS) entry which is preliminary data.</text>
</comment>
<dbReference type="Proteomes" id="UP001147700">
    <property type="component" value="Unassembled WGS sequence"/>
</dbReference>
<dbReference type="InterPro" id="IPR013783">
    <property type="entry name" value="Ig-like_fold"/>
</dbReference>
<evidence type="ECO:0000313" key="6">
    <source>
        <dbReference type="EMBL" id="MDA0138482.1"/>
    </source>
</evidence>
<protein>
    <submittedName>
        <fullName evidence="6">PQQ-dependent sugar dehydrogenase</fullName>
    </submittedName>
</protein>
<evidence type="ECO:0000259" key="5">
    <source>
        <dbReference type="PROSITE" id="PS50093"/>
    </source>
</evidence>
<keyword evidence="7" id="KW-1185">Reference proteome</keyword>
<dbReference type="Pfam" id="PF18911">
    <property type="entry name" value="PKD_4"/>
    <property type="match status" value="1"/>
</dbReference>
<keyword evidence="1 4" id="KW-0732">Signal</keyword>
<evidence type="ECO:0000256" key="4">
    <source>
        <dbReference type="SAM" id="SignalP"/>
    </source>
</evidence>
<dbReference type="NCBIfam" id="NF041539">
    <property type="entry name" value="choice_anch_R"/>
    <property type="match status" value="1"/>
</dbReference>
<feature type="domain" description="PKD" evidence="5">
    <location>
        <begin position="452"/>
        <end position="536"/>
    </location>
</feature>
<dbReference type="PANTHER" id="PTHR19328">
    <property type="entry name" value="HEDGEHOG-INTERACTING PROTEIN"/>
    <property type="match status" value="1"/>
</dbReference>
<dbReference type="InterPro" id="IPR011042">
    <property type="entry name" value="6-blade_b-propeller_TolB-like"/>
</dbReference>
<feature type="region of interest" description="Disordered" evidence="3">
    <location>
        <begin position="1072"/>
        <end position="1095"/>
    </location>
</feature>
<evidence type="ECO:0000256" key="2">
    <source>
        <dbReference type="ARBA" id="ARBA00023157"/>
    </source>
</evidence>
<dbReference type="InterPro" id="IPR000601">
    <property type="entry name" value="PKD_dom"/>
</dbReference>
<feature type="signal peptide" evidence="4">
    <location>
        <begin position="1"/>
        <end position="23"/>
    </location>
</feature>
<evidence type="ECO:0000313" key="7">
    <source>
        <dbReference type="Proteomes" id="UP001147700"/>
    </source>
</evidence>
<gene>
    <name evidence="6" type="ORF">OJ962_13345</name>
</gene>
<organism evidence="6 7">
    <name type="scientific">Solirubrobacter deserti</name>
    <dbReference type="NCBI Taxonomy" id="2282478"/>
    <lineage>
        <taxon>Bacteria</taxon>
        <taxon>Bacillati</taxon>
        <taxon>Actinomycetota</taxon>
        <taxon>Thermoleophilia</taxon>
        <taxon>Solirubrobacterales</taxon>
        <taxon>Solirubrobacteraceae</taxon>
        <taxon>Solirubrobacter</taxon>
    </lineage>
</organism>
<dbReference type="CDD" id="cd00146">
    <property type="entry name" value="PKD"/>
    <property type="match status" value="1"/>
</dbReference>
<accession>A0ABT4RIY9</accession>
<dbReference type="InterPro" id="IPR012938">
    <property type="entry name" value="Glc/Sorbosone_DH"/>
</dbReference>
<dbReference type="SMART" id="SM00560">
    <property type="entry name" value="LamGL"/>
    <property type="match status" value="1"/>
</dbReference>
<feature type="compositionally biased region" description="Pro residues" evidence="3">
    <location>
        <begin position="909"/>
        <end position="923"/>
    </location>
</feature>
<dbReference type="EMBL" id="JAPCID010000016">
    <property type="protein sequence ID" value="MDA0138482.1"/>
    <property type="molecule type" value="Genomic_DNA"/>
</dbReference>
<dbReference type="InterPro" id="IPR035986">
    <property type="entry name" value="PKD_dom_sf"/>
</dbReference>
<dbReference type="Gene3D" id="2.60.120.200">
    <property type="match status" value="1"/>
</dbReference>
<sequence length="1119" mass="117913">MRWPLALVLMFAALVGHAGSASAVDLPEGFRATTVWTGVGLPTVIRFAPDGRVLVANKRGVIYVYDSLEDRTPTEFADLSEKVHDYWDRGLLGMALDPASADVYVLYPYDKAPDSDLQPRWGDTCPSPPGPTEDGCVVSGRLSRLAPDGSETVLIEDWCQQFPSHSVGWLEFGPDGQLYASAGDGASFLWGDYGQNGNPCGDPPGKVLDAATSLGGSLRSQSFRRMPGLDVSLNGSIVRVDPRTGDASADNPAAGDPDENRRRIIAYGLRNPFRFTFRPGTRELWVGEVGADFVEEINRVEDRPEVPNFGWPCFDGEHRHWSFGTLGNAACESLYAEGGARSSYFLYDHDQPVVPGDGCPVGQGSVSGVAFYTGAAFPARYSDALFFSDYTRGCIWVAYEGADGLPDMGTLEPFATGAEFPVTLTQGPDGALYYGDLKRGSIVRIEAHVNRPTARLTATPTEGIVPLEVRFDASASSDPEGRALIYEWDLDGDGAYDDSTEAAPSRTYTTPGNVTAGVRVTDATGQTDTASQTITVGAPPTVKITAPDAWTVGEEVQFSGVAYDSSGAELPASALTWSLAIRHCARTDASQCHTHPVQTYTDTASAAFVAPDHEYPSHLELSLTARDAAGLTTTRVARLDPRTVDLTMTSDPPGLAVVLGDERAVTPFTRTVLARSRNSVGAAASQALGDGTYTFAGWSDGVSPTGTLTAPASGAATYTARFTRPPRSSLAGAEVVGAHVATAAPGHGAIYAMTAAATHTAHSLRLFLDGASTASRVVLGLYADADGRPGTLLASGTVAAPAADAWNTAWLDAGVPIEAARTYWLAVHHPPASAGVLAWRDRAAAAGPGEVAAVALPALPASWLPPVSGTDGHVSGGVWADREPEPEPEPTPEPEPQPTPEPEPETTPEPELTPTPTPEPCAPPAVRSASGECTGVAPCAAPCGAPPGIVAPPDLGGFPAEPRLLGAWGFDDRAGRDCVAGRHGKAFRMDRRHHLSMRPPQLTALTLEAWVYVTRAGWIARRGSAFGLSSTGVHVGARSARASVPKRRWTHVAMTYDGASLRVYRNGRLAGSTRHTGGIPRAGQARRLGGSTGRPDDARLYDGALTAARVARDLRAAVR</sequence>
<reference evidence="6" key="1">
    <citation type="submission" date="2022-10" db="EMBL/GenBank/DDBJ databases">
        <title>The WGS of Solirubrobacter sp. CPCC 204708.</title>
        <authorList>
            <person name="Jiang Z."/>
        </authorList>
    </citation>
    <scope>NUCLEOTIDE SEQUENCE</scope>
    <source>
        <strain evidence="6">CPCC 204708</strain>
    </source>
</reference>